<proteinExistence type="predicted"/>
<gene>
    <name evidence="1" type="ORF">AS859_07875</name>
</gene>
<reference evidence="1 2" key="1">
    <citation type="submission" date="2017-04" db="EMBL/GenBank/DDBJ databases">
        <title>Accumulation and expression of multiple antibiotic resistance genes in Arcobacter cryaerophilus that thrives in sewage.</title>
        <authorList>
            <person name="Millar J.A."/>
            <person name="Raghavan R."/>
        </authorList>
    </citation>
    <scope>NUCLEOTIDE SEQUENCE [LARGE SCALE GENOMIC DNA]</scope>
    <source>
        <strain evidence="1 2">AZT-1</strain>
    </source>
</reference>
<sequence length="247" mass="29322">MNIIKTSTMQRRFQNMSGYLNNFEQQISTLNSVYYELLAPIEKQSTLKNWWVFGGGTALAMFHFNHRKSFDIDIFITESQLFDFLNPKWYIDETNLFDSNEYRFDGINHHVQLKTKDDIKVDFLLNESIINNPIENKIIDLDYKLFYESIEDIVAKKIKYRKQDNLTRDIFDIAVAIFFDKKIIENLVFSRFISLDDLDILNSSLDRLDEKKYILELEKIEPQTKEFENIALNAKNIIQKSIKSLEI</sequence>
<evidence type="ECO:0000313" key="2">
    <source>
        <dbReference type="Proteomes" id="UP000192599"/>
    </source>
</evidence>
<dbReference type="Proteomes" id="UP000192599">
    <property type="component" value="Unassembled WGS sequence"/>
</dbReference>
<evidence type="ECO:0008006" key="3">
    <source>
        <dbReference type="Google" id="ProtNLM"/>
    </source>
</evidence>
<protein>
    <recommendedName>
        <fullName evidence="3">Nucleotidyl transferase AbiEii/AbiGii toxin family protein</fullName>
    </recommendedName>
</protein>
<organism evidence="1 2">
    <name type="scientific">Aliarcobacter cryaerophilus</name>
    <dbReference type="NCBI Taxonomy" id="28198"/>
    <lineage>
        <taxon>Bacteria</taxon>
        <taxon>Pseudomonadati</taxon>
        <taxon>Campylobacterota</taxon>
        <taxon>Epsilonproteobacteria</taxon>
        <taxon>Campylobacterales</taxon>
        <taxon>Arcobacteraceae</taxon>
        <taxon>Aliarcobacter</taxon>
    </lineage>
</organism>
<name>A0A1V9VAF2_9BACT</name>
<dbReference type="AlphaFoldDB" id="A0A1V9VAF2"/>
<dbReference type="EMBL" id="LNTC01000113">
    <property type="protein sequence ID" value="OQR41071.1"/>
    <property type="molecule type" value="Genomic_DNA"/>
</dbReference>
<evidence type="ECO:0000313" key="1">
    <source>
        <dbReference type="EMBL" id="OQR41071.1"/>
    </source>
</evidence>
<comment type="caution">
    <text evidence="1">The sequence shown here is derived from an EMBL/GenBank/DDBJ whole genome shotgun (WGS) entry which is preliminary data.</text>
</comment>
<dbReference type="Pfam" id="PF08843">
    <property type="entry name" value="AbiEii"/>
    <property type="match status" value="1"/>
</dbReference>
<dbReference type="InterPro" id="IPR014942">
    <property type="entry name" value="AbiEii"/>
</dbReference>
<accession>A0A1V9VAF2</accession>